<dbReference type="GO" id="GO:0004674">
    <property type="term" value="F:protein serine/threonine kinase activity"/>
    <property type="evidence" value="ECO:0007669"/>
    <property type="project" value="UniProtKB-EC"/>
</dbReference>
<dbReference type="PROSITE" id="PS00108">
    <property type="entry name" value="PROTEIN_KINASE_ST"/>
    <property type="match status" value="1"/>
</dbReference>
<dbReference type="PANTHER" id="PTHR43289">
    <property type="entry name" value="MITOGEN-ACTIVATED PROTEIN KINASE KINASE KINASE 20-RELATED"/>
    <property type="match status" value="1"/>
</dbReference>
<name>A0ABU2M914_9ACTN</name>
<proteinExistence type="predicted"/>
<dbReference type="Proteomes" id="UP001183390">
    <property type="component" value="Unassembled WGS sequence"/>
</dbReference>
<organism evidence="8 9">
    <name type="scientific">Nocardiopsis lambiniae</name>
    <dbReference type="NCBI Taxonomy" id="3075539"/>
    <lineage>
        <taxon>Bacteria</taxon>
        <taxon>Bacillati</taxon>
        <taxon>Actinomycetota</taxon>
        <taxon>Actinomycetes</taxon>
        <taxon>Streptosporangiales</taxon>
        <taxon>Nocardiopsidaceae</taxon>
        <taxon>Nocardiopsis</taxon>
    </lineage>
</organism>
<dbReference type="PROSITE" id="PS00107">
    <property type="entry name" value="PROTEIN_KINASE_ATP"/>
    <property type="match status" value="1"/>
</dbReference>
<evidence type="ECO:0000256" key="6">
    <source>
        <dbReference type="SAM" id="MobiDB-lite"/>
    </source>
</evidence>
<feature type="compositionally biased region" description="Low complexity" evidence="6">
    <location>
        <begin position="356"/>
        <end position="371"/>
    </location>
</feature>
<evidence type="ECO:0000256" key="5">
    <source>
        <dbReference type="PROSITE-ProRule" id="PRU10141"/>
    </source>
</evidence>
<evidence type="ECO:0000256" key="4">
    <source>
        <dbReference type="ARBA" id="ARBA00022840"/>
    </source>
</evidence>
<evidence type="ECO:0000313" key="8">
    <source>
        <dbReference type="EMBL" id="MDT0329163.1"/>
    </source>
</evidence>
<dbReference type="SUPFAM" id="SSF56112">
    <property type="entry name" value="Protein kinase-like (PK-like)"/>
    <property type="match status" value="1"/>
</dbReference>
<dbReference type="InterPro" id="IPR011009">
    <property type="entry name" value="Kinase-like_dom_sf"/>
</dbReference>
<evidence type="ECO:0000256" key="1">
    <source>
        <dbReference type="ARBA" id="ARBA00022679"/>
    </source>
</evidence>
<evidence type="ECO:0000259" key="7">
    <source>
        <dbReference type="PROSITE" id="PS50011"/>
    </source>
</evidence>
<evidence type="ECO:0000256" key="2">
    <source>
        <dbReference type="ARBA" id="ARBA00022741"/>
    </source>
</evidence>
<feature type="domain" description="Protein kinase" evidence="7">
    <location>
        <begin position="32"/>
        <end position="285"/>
    </location>
</feature>
<dbReference type="PANTHER" id="PTHR43289:SF34">
    <property type="entry name" value="SERINE_THREONINE-PROTEIN KINASE YBDM-RELATED"/>
    <property type="match status" value="1"/>
</dbReference>
<evidence type="ECO:0000256" key="3">
    <source>
        <dbReference type="ARBA" id="ARBA00022777"/>
    </source>
</evidence>
<dbReference type="InterPro" id="IPR008271">
    <property type="entry name" value="Ser/Thr_kinase_AS"/>
</dbReference>
<dbReference type="Gene3D" id="3.30.200.20">
    <property type="entry name" value="Phosphorylase Kinase, domain 1"/>
    <property type="match status" value="1"/>
</dbReference>
<comment type="caution">
    <text evidence="8">The sequence shown here is derived from an EMBL/GenBank/DDBJ whole genome shotgun (WGS) entry which is preliminary data.</text>
</comment>
<dbReference type="EC" id="2.7.11.1" evidence="8"/>
<feature type="region of interest" description="Disordered" evidence="6">
    <location>
        <begin position="1"/>
        <end position="26"/>
    </location>
</feature>
<dbReference type="Gene3D" id="1.10.510.10">
    <property type="entry name" value="Transferase(Phosphotransferase) domain 1"/>
    <property type="match status" value="1"/>
</dbReference>
<keyword evidence="9" id="KW-1185">Reference proteome</keyword>
<protein>
    <submittedName>
        <fullName evidence="8">Serine/threonine-protein kinase</fullName>
        <ecNumber evidence="8">2.7.11.1</ecNumber>
    </submittedName>
</protein>
<dbReference type="EMBL" id="JAVREP010000006">
    <property type="protein sequence ID" value="MDT0329163.1"/>
    <property type="molecule type" value="Genomic_DNA"/>
</dbReference>
<dbReference type="SMART" id="SM00220">
    <property type="entry name" value="S_TKc"/>
    <property type="match status" value="1"/>
</dbReference>
<accession>A0ABU2M914</accession>
<keyword evidence="4 5" id="KW-0067">ATP-binding</keyword>
<feature type="region of interest" description="Disordered" evidence="6">
    <location>
        <begin position="352"/>
        <end position="381"/>
    </location>
</feature>
<dbReference type="PROSITE" id="PS50011">
    <property type="entry name" value="PROTEIN_KINASE_DOM"/>
    <property type="match status" value="1"/>
</dbReference>
<keyword evidence="3 8" id="KW-0418">Kinase</keyword>
<keyword evidence="2 5" id="KW-0547">Nucleotide-binding</keyword>
<evidence type="ECO:0000313" key="9">
    <source>
        <dbReference type="Proteomes" id="UP001183390"/>
    </source>
</evidence>
<gene>
    <name evidence="8" type="ORF">RM479_12140</name>
</gene>
<dbReference type="CDD" id="cd14014">
    <property type="entry name" value="STKc_PknB_like"/>
    <property type="match status" value="1"/>
</dbReference>
<sequence>MNPTSPRPFAADRLPAGVSPPAATDPDHIGPYRVVGRIGAGGMGAVYAGIDPSGACAAVKVVHPHYAADPDFRARFAREVSLVSRVRATCTAGFLGADTDAESPWMAAEYVPGGTLRAHVKKNGPLTGGMAISLAAGLAEALTAIHAAGIVHRDLKPGNVILAPDGPRVLDFGIARATDATALTRTGGLFGTPGWMAPEQYARVEATDRSDVFAWGCLVAFAATGRDPFAGGPVEAVIHRTRTEEPDLTGVPDEILYTVRRALAKDPAVRPTAAEALAEVTGAWSATRVGAPLETDPTRVVPAMLATEWRGMTSAAPRRIRRSPRVPLLAAGAVATAAAVIGTWFVVGPDAGVEDPGTAPEATASPEATDPGGPAVDGDPRDAAAVIGEAVASAEDASSFIVHHLRRSAETASDSSDLTLWYTEEPEPLMKEVVYAGPAVFTVLQIGEGPDDVLARIDSNLAGLVEGDYYRPDPEEDVRDPRADWAASLEPLRELLGDADAVTYQGRTPTPYEDYPQEFLDTYDLAGRTGHHYTGTVPVTLNAGVFDGTFDLWVDETGYPQHFQSYTRFGEWEEDAEYERIAFIDFDGPVEVPVPDESEIAASREEGSP</sequence>
<reference evidence="9" key="1">
    <citation type="submission" date="2023-07" db="EMBL/GenBank/DDBJ databases">
        <title>30 novel species of actinomycetes from the DSMZ collection.</title>
        <authorList>
            <person name="Nouioui I."/>
        </authorList>
    </citation>
    <scope>NUCLEOTIDE SEQUENCE [LARGE SCALE GENOMIC DNA]</scope>
    <source>
        <strain evidence="9">DSM 44743</strain>
    </source>
</reference>
<feature type="binding site" evidence="5">
    <location>
        <position position="60"/>
    </location>
    <ligand>
        <name>ATP</name>
        <dbReference type="ChEBI" id="CHEBI:30616"/>
    </ligand>
</feature>
<dbReference type="Pfam" id="PF00069">
    <property type="entry name" value="Pkinase"/>
    <property type="match status" value="1"/>
</dbReference>
<dbReference type="RefSeq" id="WP_311511811.1">
    <property type="nucleotide sequence ID" value="NZ_JAVREP010000006.1"/>
</dbReference>
<dbReference type="InterPro" id="IPR017441">
    <property type="entry name" value="Protein_kinase_ATP_BS"/>
</dbReference>
<keyword evidence="1 8" id="KW-0808">Transferase</keyword>
<dbReference type="InterPro" id="IPR000719">
    <property type="entry name" value="Prot_kinase_dom"/>
</dbReference>